<dbReference type="Pfam" id="PF19733">
    <property type="entry name" value="DUF6223"/>
    <property type="match status" value="1"/>
</dbReference>
<gene>
    <name evidence="3" type="ORF">ACFOWE_25960</name>
</gene>
<name>A0ABV8ICJ4_9ACTN</name>
<dbReference type="Proteomes" id="UP001595850">
    <property type="component" value="Unassembled WGS sequence"/>
</dbReference>
<feature type="chain" id="PRO_5045534526" evidence="2">
    <location>
        <begin position="22"/>
        <end position="102"/>
    </location>
</feature>
<evidence type="ECO:0000256" key="1">
    <source>
        <dbReference type="SAM" id="Phobius"/>
    </source>
</evidence>
<accession>A0ABV8ICJ4</accession>
<feature type="transmembrane region" description="Helical" evidence="1">
    <location>
        <begin position="42"/>
        <end position="67"/>
    </location>
</feature>
<comment type="caution">
    <text evidence="3">The sequence shown here is derived from an EMBL/GenBank/DDBJ whole genome shotgun (WGS) entry which is preliminary data.</text>
</comment>
<sequence length="102" mass="9452">MSVRHLLAAAGTALLAGPGPAAPAAAHVLARPESDAYALTAGRLWSLVAVLLGLAGVAAAGLALARARRTGTGTGRRGAVAALAAGPAGAVVGGLVVAAAGG</sequence>
<proteinExistence type="predicted"/>
<reference evidence="4" key="1">
    <citation type="journal article" date="2019" name="Int. J. Syst. Evol. Microbiol.">
        <title>The Global Catalogue of Microorganisms (GCM) 10K type strain sequencing project: providing services to taxonomists for standard genome sequencing and annotation.</title>
        <authorList>
            <consortium name="The Broad Institute Genomics Platform"/>
            <consortium name="The Broad Institute Genome Sequencing Center for Infectious Disease"/>
            <person name="Wu L."/>
            <person name="Ma J."/>
        </authorList>
    </citation>
    <scope>NUCLEOTIDE SEQUENCE [LARGE SCALE GENOMIC DNA]</scope>
    <source>
        <strain evidence="4">TBRC 4489</strain>
    </source>
</reference>
<keyword evidence="2" id="KW-0732">Signal</keyword>
<feature type="transmembrane region" description="Helical" evidence="1">
    <location>
        <begin position="79"/>
        <end position="100"/>
    </location>
</feature>
<evidence type="ECO:0000256" key="2">
    <source>
        <dbReference type="SAM" id="SignalP"/>
    </source>
</evidence>
<feature type="non-terminal residue" evidence="3">
    <location>
        <position position="102"/>
    </location>
</feature>
<protein>
    <submittedName>
        <fullName evidence="3">DUF6223 family protein</fullName>
    </submittedName>
</protein>
<dbReference type="RefSeq" id="WP_377292253.1">
    <property type="nucleotide sequence ID" value="NZ_JBHSBM010000036.1"/>
</dbReference>
<dbReference type="InterPro" id="IPR045770">
    <property type="entry name" value="DUF6223"/>
</dbReference>
<keyword evidence="1" id="KW-0472">Membrane</keyword>
<feature type="signal peptide" evidence="2">
    <location>
        <begin position="1"/>
        <end position="21"/>
    </location>
</feature>
<keyword evidence="1" id="KW-0812">Transmembrane</keyword>
<evidence type="ECO:0000313" key="4">
    <source>
        <dbReference type="Proteomes" id="UP001595850"/>
    </source>
</evidence>
<evidence type="ECO:0000313" key="3">
    <source>
        <dbReference type="EMBL" id="MFC4061762.1"/>
    </source>
</evidence>
<keyword evidence="4" id="KW-1185">Reference proteome</keyword>
<keyword evidence="1" id="KW-1133">Transmembrane helix</keyword>
<dbReference type="EMBL" id="JBHSBM010000036">
    <property type="protein sequence ID" value="MFC4061762.1"/>
    <property type="molecule type" value="Genomic_DNA"/>
</dbReference>
<organism evidence="3 4">
    <name type="scientific">Planomonospora corallina</name>
    <dbReference type="NCBI Taxonomy" id="1806052"/>
    <lineage>
        <taxon>Bacteria</taxon>
        <taxon>Bacillati</taxon>
        <taxon>Actinomycetota</taxon>
        <taxon>Actinomycetes</taxon>
        <taxon>Streptosporangiales</taxon>
        <taxon>Streptosporangiaceae</taxon>
        <taxon>Planomonospora</taxon>
    </lineage>
</organism>